<dbReference type="AlphaFoldDB" id="A0A9P8QT03"/>
<dbReference type="EMBL" id="JAIWOZ010000001">
    <property type="protein sequence ID" value="KAH6610861.1"/>
    <property type="molecule type" value="Genomic_DNA"/>
</dbReference>
<evidence type="ECO:0000313" key="1">
    <source>
        <dbReference type="EMBL" id="KAH6610861.1"/>
    </source>
</evidence>
<reference evidence="1" key="1">
    <citation type="submission" date="2021-08" db="EMBL/GenBank/DDBJ databases">
        <title>Chromosome-Level Trichoderma cornu-damae using Hi-C Data.</title>
        <authorList>
            <person name="Kim C.S."/>
        </authorList>
    </citation>
    <scope>NUCLEOTIDE SEQUENCE</scope>
    <source>
        <strain evidence="1">KA19-0412C</strain>
    </source>
</reference>
<evidence type="ECO:0000313" key="2">
    <source>
        <dbReference type="Proteomes" id="UP000827724"/>
    </source>
</evidence>
<proteinExistence type="predicted"/>
<comment type="caution">
    <text evidence="1">The sequence shown here is derived from an EMBL/GenBank/DDBJ whole genome shotgun (WGS) entry which is preliminary data.</text>
</comment>
<dbReference type="OrthoDB" id="10266658at2759"/>
<accession>A0A9P8QT03</accession>
<name>A0A9P8QT03_9HYPO</name>
<organism evidence="1 2">
    <name type="scientific">Trichoderma cornu-damae</name>
    <dbReference type="NCBI Taxonomy" id="654480"/>
    <lineage>
        <taxon>Eukaryota</taxon>
        <taxon>Fungi</taxon>
        <taxon>Dikarya</taxon>
        <taxon>Ascomycota</taxon>
        <taxon>Pezizomycotina</taxon>
        <taxon>Sordariomycetes</taxon>
        <taxon>Hypocreomycetidae</taxon>
        <taxon>Hypocreales</taxon>
        <taxon>Hypocreaceae</taxon>
        <taxon>Trichoderma</taxon>
    </lineage>
</organism>
<keyword evidence="2" id="KW-1185">Reference proteome</keyword>
<sequence length="89" mass="9705">MAVISLDWFFCVEEADLFVKELAKLATLSFLMTVDAELRTRFSLRDLTVILGNGRTSLLHTSDRSASSRALSPLGGASTGMRVVVVNND</sequence>
<dbReference type="Proteomes" id="UP000827724">
    <property type="component" value="Unassembled WGS sequence"/>
</dbReference>
<gene>
    <name evidence="1" type="ORF">Trco_000881</name>
</gene>
<protein>
    <submittedName>
        <fullName evidence="1">Uncharacterized protein</fullName>
    </submittedName>
</protein>